<comment type="caution">
    <text evidence="5">The sequence shown here is derived from an EMBL/GenBank/DDBJ whole genome shotgun (WGS) entry which is preliminary data.</text>
</comment>
<dbReference type="InterPro" id="IPR000182">
    <property type="entry name" value="GNAT_dom"/>
</dbReference>
<dbReference type="EMBL" id="LAQT01000003">
    <property type="protein sequence ID" value="KPC53957.1"/>
    <property type="molecule type" value="Genomic_DNA"/>
</dbReference>
<evidence type="ECO:0000256" key="1">
    <source>
        <dbReference type="ARBA" id="ARBA00022679"/>
    </source>
</evidence>
<proteinExistence type="inferred from homology"/>
<dbReference type="Proteomes" id="UP000037939">
    <property type="component" value="Unassembled WGS sequence"/>
</dbReference>
<evidence type="ECO:0000259" key="4">
    <source>
        <dbReference type="PROSITE" id="PS51186"/>
    </source>
</evidence>
<comment type="similarity">
    <text evidence="3">Belongs to the acetyltransferase family. RimJ subfamily.</text>
</comment>
<evidence type="ECO:0000313" key="6">
    <source>
        <dbReference type="Proteomes" id="UP000037939"/>
    </source>
</evidence>
<keyword evidence="1 5" id="KW-0808">Transferase</keyword>
<organism evidence="5 6">
    <name type="scientific">Amantichitinum ursilacus</name>
    <dbReference type="NCBI Taxonomy" id="857265"/>
    <lineage>
        <taxon>Bacteria</taxon>
        <taxon>Pseudomonadati</taxon>
        <taxon>Pseudomonadota</taxon>
        <taxon>Betaproteobacteria</taxon>
        <taxon>Neisseriales</taxon>
        <taxon>Chitinibacteraceae</taxon>
        <taxon>Amantichitinum</taxon>
    </lineage>
</organism>
<dbReference type="RefSeq" id="WP_053936678.1">
    <property type="nucleotide sequence ID" value="NZ_LAQT01000003.1"/>
</dbReference>
<evidence type="ECO:0000256" key="3">
    <source>
        <dbReference type="ARBA" id="ARBA00038502"/>
    </source>
</evidence>
<protein>
    <submittedName>
        <fullName evidence="5">Putative ribosomal N-acetyltransferase YdaF</fullName>
        <ecNumber evidence="5">2.3.1.-</ecNumber>
    </submittedName>
</protein>
<dbReference type="PANTHER" id="PTHR43792:SF8">
    <property type="entry name" value="[RIBOSOMAL PROTEIN US5]-ALANINE N-ACETYLTRANSFERASE"/>
    <property type="match status" value="1"/>
</dbReference>
<dbReference type="Gene3D" id="3.40.630.30">
    <property type="match status" value="1"/>
</dbReference>
<dbReference type="OrthoDB" id="9801656at2"/>
<dbReference type="GO" id="GO:0016747">
    <property type="term" value="F:acyltransferase activity, transferring groups other than amino-acyl groups"/>
    <property type="evidence" value="ECO:0007669"/>
    <property type="project" value="InterPro"/>
</dbReference>
<reference evidence="5 6" key="1">
    <citation type="submission" date="2015-07" db="EMBL/GenBank/DDBJ databases">
        <title>Draft genome sequence of the Amantichitinum ursilacus IGB-41, a new chitin-degrading bacterium.</title>
        <authorList>
            <person name="Kirstahler P."/>
            <person name="Guenther M."/>
            <person name="Grumaz C."/>
            <person name="Rupp S."/>
            <person name="Zibek S."/>
            <person name="Sohn K."/>
        </authorList>
    </citation>
    <scope>NUCLEOTIDE SEQUENCE [LARGE SCALE GENOMIC DNA]</scope>
    <source>
        <strain evidence="5 6">IGB-41</strain>
    </source>
</reference>
<dbReference type="SUPFAM" id="SSF55729">
    <property type="entry name" value="Acyl-CoA N-acyltransferases (Nat)"/>
    <property type="match status" value="1"/>
</dbReference>
<dbReference type="PANTHER" id="PTHR43792">
    <property type="entry name" value="GNAT FAMILY, PUTATIVE (AFU_ORTHOLOGUE AFUA_3G00765)-RELATED-RELATED"/>
    <property type="match status" value="1"/>
</dbReference>
<dbReference type="Pfam" id="PF13302">
    <property type="entry name" value="Acetyltransf_3"/>
    <property type="match status" value="1"/>
</dbReference>
<sequence length="194" mass="21505">MPDIPVLLTPRLLLSGFTVADADRIAEFAGDFGVAEMLVNTPHPYPDGMAQAWVDTHEEHWNRGNALYLAVRDRADGRMLGCVELHDMQPGHRAELGYWMAQPYWGRGYATEAARALVIFAFQHLGLYRLDATAFARNAPSICILERLGFQSEGLRPGYTRSIAGLEDVLLYGLLREDFLRMLALAAPDTAQGG</sequence>
<dbReference type="EC" id="2.3.1.-" evidence="5"/>
<name>A0A0N0XLQ6_9NEIS</name>
<keyword evidence="2 5" id="KW-0012">Acyltransferase</keyword>
<evidence type="ECO:0000256" key="2">
    <source>
        <dbReference type="ARBA" id="ARBA00023315"/>
    </source>
</evidence>
<keyword evidence="6" id="KW-1185">Reference proteome</keyword>
<accession>A0A0N0XLQ6</accession>
<dbReference type="InterPro" id="IPR051531">
    <property type="entry name" value="N-acetyltransferase"/>
</dbReference>
<evidence type="ECO:0000313" key="5">
    <source>
        <dbReference type="EMBL" id="KPC53957.1"/>
    </source>
</evidence>
<dbReference type="AlphaFoldDB" id="A0A0N0XLQ6"/>
<gene>
    <name evidence="5" type="primary">ydaF_3</name>
    <name evidence="5" type="ORF">WG78_04890</name>
</gene>
<dbReference type="STRING" id="857265.WG78_04890"/>
<dbReference type="InterPro" id="IPR016181">
    <property type="entry name" value="Acyl_CoA_acyltransferase"/>
</dbReference>
<feature type="domain" description="N-acetyltransferase" evidence="4">
    <location>
        <begin position="12"/>
        <end position="177"/>
    </location>
</feature>
<dbReference type="PROSITE" id="PS51186">
    <property type="entry name" value="GNAT"/>
    <property type="match status" value="1"/>
</dbReference>